<protein>
    <submittedName>
        <fullName evidence="2">Uncharacterized protein</fullName>
    </submittedName>
</protein>
<dbReference type="RefSeq" id="WP_117319645.1">
    <property type="nucleotide sequence ID" value="NZ_QQSW01000032.1"/>
</dbReference>
<dbReference type="OrthoDB" id="5735297at2"/>
<evidence type="ECO:0000313" key="3">
    <source>
        <dbReference type="Proteomes" id="UP000294980"/>
    </source>
</evidence>
<dbReference type="AlphaFoldDB" id="A0A4R2KEI2"/>
<feature type="signal peptide" evidence="1">
    <location>
        <begin position="1"/>
        <end position="21"/>
    </location>
</feature>
<keyword evidence="1" id="KW-0732">Signal</keyword>
<organism evidence="2 3">
    <name type="scientific">Chromatocurvus halotolerans</name>
    <dbReference type="NCBI Taxonomy" id="1132028"/>
    <lineage>
        <taxon>Bacteria</taxon>
        <taxon>Pseudomonadati</taxon>
        <taxon>Pseudomonadota</taxon>
        <taxon>Gammaproteobacteria</taxon>
        <taxon>Cellvibrionales</taxon>
        <taxon>Halieaceae</taxon>
        <taxon>Chromatocurvus</taxon>
    </lineage>
</organism>
<dbReference type="EMBL" id="SLWX01000025">
    <property type="protein sequence ID" value="TCO70712.1"/>
    <property type="molecule type" value="Genomic_DNA"/>
</dbReference>
<reference evidence="2 3" key="1">
    <citation type="submission" date="2019-03" db="EMBL/GenBank/DDBJ databases">
        <title>Genomic Encyclopedia of Type Strains, Phase IV (KMG-IV): sequencing the most valuable type-strain genomes for metagenomic binning, comparative biology and taxonomic classification.</title>
        <authorList>
            <person name="Goeker M."/>
        </authorList>
    </citation>
    <scope>NUCLEOTIDE SEQUENCE [LARGE SCALE GENOMIC DNA]</scope>
    <source>
        <strain evidence="2 3">DSM 23344</strain>
    </source>
</reference>
<dbReference type="Proteomes" id="UP000294980">
    <property type="component" value="Unassembled WGS sequence"/>
</dbReference>
<keyword evidence="3" id="KW-1185">Reference proteome</keyword>
<name>A0A4R2KEI2_9GAMM</name>
<evidence type="ECO:0000313" key="2">
    <source>
        <dbReference type="EMBL" id="TCO70712.1"/>
    </source>
</evidence>
<sequence>MKTGFSIASALALVLATQAHAEITQDCILEGTVNQTRAASGSEEVRLVFRTAERGEEAPCRMSRADRSRRIQFKVPSDNDIVDAPHGAKVKYRYTEDVEGKRQWRLIDRSDERRL</sequence>
<gene>
    <name evidence="2" type="ORF">EV688_12523</name>
</gene>
<evidence type="ECO:0000256" key="1">
    <source>
        <dbReference type="SAM" id="SignalP"/>
    </source>
</evidence>
<comment type="caution">
    <text evidence="2">The sequence shown here is derived from an EMBL/GenBank/DDBJ whole genome shotgun (WGS) entry which is preliminary data.</text>
</comment>
<feature type="chain" id="PRO_5020368730" evidence="1">
    <location>
        <begin position="22"/>
        <end position="115"/>
    </location>
</feature>
<accession>A0A4R2KEI2</accession>
<proteinExistence type="predicted"/>